<keyword evidence="2" id="KW-0732">Signal</keyword>
<feature type="disulfide bond" evidence="6">
    <location>
        <begin position="230"/>
        <end position="239"/>
    </location>
</feature>
<keyword evidence="7" id="KW-0472">Membrane</keyword>
<dbReference type="PANTHER" id="PTHR12916:SF11">
    <property type="entry name" value="MUCIN-4"/>
    <property type="match status" value="1"/>
</dbReference>
<sequence length="693" mass="74628">LDCFNIQYTLPECGGVEITSPNFPNNYPNSEQCQWFLHSPTDKELNVYIQSFDTELDFDILRLGNGVSVLDTSTLIAELSGSVGAGTNYTTSTSSMWMTFVTDNDKPKQGFRLIVQDICIPVLPCDSNPCTNGGTCDDSADGDTFTCNCPAMFTGAACQIERDTACASEPCTNGGTCINIGFGEDFLCQCFSIFTGRQCETIVTPVCTPSYCLNGGTCTETLEGTLACTCPATFTGERCATVRDPCDNSPCVNGGTCVRQDTENFTCECVVGYGGVNCGTVVCPDGYCQNGGICRVNGTEYQCFCLERYTGELCEQERNPCDESPCRNNATCVLNDDFTHTCQCPPGYGDADCGEEVCVQDLCENGGVCRVIERQDRCFCQIGFFGETCGIANTPCTSNPCLNGGNCSVGVNDTFECTCPAGRVGIQCETAVCVPADYCQNGGTCAVGRSDEFVCRCTEGYTGDTCNEDVDECLSAPCQNNGRCINGVNRFFCDCDEGFGGPTCEDSCIANFTCENAGRCEYNMDEGTVSCNCPPGYTGDYCETDIDECSRNPCPQNYLCIDKIFGHSCLCIDKSRGCDQEIREIVKEPCSGDHQCPAEAVCLNFFNGYFCSCPIDKVHENCHKHFRVTAAATTDAPANIPGGQDNDGQISETNSGPDIWWLIVIGMAAVLMIVFLAGLTYTQCSRHDGSSQK</sequence>
<feature type="disulfide bond" evidence="6">
    <location>
        <begin position="344"/>
        <end position="353"/>
    </location>
</feature>
<dbReference type="InterPro" id="IPR013032">
    <property type="entry name" value="EGF-like_CS"/>
</dbReference>
<dbReference type="PROSITE" id="PS50026">
    <property type="entry name" value="EGF_3"/>
    <property type="match status" value="13"/>
</dbReference>
<feature type="disulfide bond" evidence="6">
    <location>
        <begin position="457"/>
        <end position="466"/>
    </location>
</feature>
<evidence type="ECO:0000256" key="7">
    <source>
        <dbReference type="SAM" id="Phobius"/>
    </source>
</evidence>
<keyword evidence="11" id="KW-1185">Reference proteome</keyword>
<feature type="disulfide bond" evidence="6">
    <location>
        <begin position="269"/>
        <end position="278"/>
    </location>
</feature>
<dbReference type="InterPro" id="IPR000859">
    <property type="entry name" value="CUB_dom"/>
</dbReference>
<reference evidence="10 11" key="1">
    <citation type="journal article" date="2017" name="PLoS Biol.">
        <title>The sea cucumber genome provides insights into morphological evolution and visceral regeneration.</title>
        <authorList>
            <person name="Zhang X."/>
            <person name="Sun L."/>
            <person name="Yuan J."/>
            <person name="Sun Y."/>
            <person name="Gao Y."/>
            <person name="Zhang L."/>
            <person name="Li S."/>
            <person name="Dai H."/>
            <person name="Hamel J.F."/>
            <person name="Liu C."/>
            <person name="Yu Y."/>
            <person name="Liu S."/>
            <person name="Lin W."/>
            <person name="Guo K."/>
            <person name="Jin S."/>
            <person name="Xu P."/>
            <person name="Storey K.B."/>
            <person name="Huan P."/>
            <person name="Zhang T."/>
            <person name="Zhou Y."/>
            <person name="Zhang J."/>
            <person name="Lin C."/>
            <person name="Li X."/>
            <person name="Xing L."/>
            <person name="Huo D."/>
            <person name="Sun M."/>
            <person name="Wang L."/>
            <person name="Mercier A."/>
            <person name="Li F."/>
            <person name="Yang H."/>
            <person name="Xiang J."/>
        </authorList>
    </citation>
    <scope>NUCLEOTIDE SEQUENCE [LARGE SCALE GENOMIC DNA]</scope>
    <source>
        <strain evidence="10">Shaxun</strain>
        <tissue evidence="10">Muscle</tissue>
    </source>
</reference>
<feature type="disulfide bond" evidence="6">
    <location>
        <begin position="613"/>
        <end position="622"/>
    </location>
</feature>
<feature type="disulfide bond" evidence="6">
    <location>
        <begin position="171"/>
        <end position="188"/>
    </location>
</feature>
<evidence type="ECO:0000256" key="5">
    <source>
        <dbReference type="ARBA" id="ARBA00023180"/>
    </source>
</evidence>
<dbReference type="SMART" id="SM00181">
    <property type="entry name" value="EGF"/>
    <property type="match status" value="13"/>
</dbReference>
<feature type="disulfide bond" evidence="6">
    <location>
        <begin position="130"/>
        <end position="147"/>
    </location>
</feature>
<feature type="disulfide bond" evidence="6">
    <location>
        <begin position="495"/>
        <end position="504"/>
    </location>
</feature>
<dbReference type="InterPro" id="IPR000742">
    <property type="entry name" value="EGF"/>
</dbReference>
<feature type="domain" description="CUB" evidence="8">
    <location>
        <begin position="3"/>
        <end position="118"/>
    </location>
</feature>
<keyword evidence="5" id="KW-0325">Glycoprotein</keyword>
<dbReference type="Proteomes" id="UP000230750">
    <property type="component" value="Unassembled WGS sequence"/>
</dbReference>
<dbReference type="InterPro" id="IPR035914">
    <property type="entry name" value="Sperma_CUB_dom_sf"/>
</dbReference>
<feature type="domain" description="EGF-like" evidence="9">
    <location>
        <begin position="469"/>
        <end position="505"/>
    </location>
</feature>
<keyword evidence="4 6" id="KW-1015">Disulfide bond</keyword>
<evidence type="ECO:0000256" key="6">
    <source>
        <dbReference type="PROSITE-ProRule" id="PRU00076"/>
    </source>
</evidence>
<dbReference type="CDD" id="cd00041">
    <property type="entry name" value="CUB"/>
    <property type="match status" value="1"/>
</dbReference>
<dbReference type="Gene3D" id="2.60.120.290">
    <property type="entry name" value="Spermadhesin, CUB domain"/>
    <property type="match status" value="1"/>
</dbReference>
<dbReference type="FunFam" id="2.10.25.10:FF:000472">
    <property type="entry name" value="Uncharacterized protein, isoform A"/>
    <property type="match status" value="1"/>
</dbReference>
<evidence type="ECO:0000256" key="4">
    <source>
        <dbReference type="ARBA" id="ARBA00023157"/>
    </source>
</evidence>
<feature type="domain" description="EGF-like" evidence="9">
    <location>
        <begin position="586"/>
        <end position="623"/>
    </location>
</feature>
<evidence type="ECO:0000256" key="1">
    <source>
        <dbReference type="ARBA" id="ARBA00022536"/>
    </source>
</evidence>
<dbReference type="Pfam" id="PF00431">
    <property type="entry name" value="CUB"/>
    <property type="match status" value="1"/>
</dbReference>
<dbReference type="PROSITE" id="PS00022">
    <property type="entry name" value="EGF_1"/>
    <property type="match status" value="10"/>
</dbReference>
<keyword evidence="3" id="KW-0677">Repeat</keyword>
<dbReference type="FunFam" id="2.60.120.290:FF:000056">
    <property type="entry name" value="C-type LECtin"/>
    <property type="match status" value="1"/>
</dbReference>
<feature type="disulfide bond" evidence="6">
    <location>
        <begin position="533"/>
        <end position="542"/>
    </location>
</feature>
<feature type="domain" description="EGF-like" evidence="9">
    <location>
        <begin position="355"/>
        <end position="390"/>
    </location>
</feature>
<dbReference type="FunFam" id="2.10.25.10:FF:000012">
    <property type="entry name" value="Delta-like protein"/>
    <property type="match status" value="1"/>
</dbReference>
<dbReference type="SMART" id="SM00042">
    <property type="entry name" value="CUB"/>
    <property type="match status" value="1"/>
</dbReference>
<feature type="non-terminal residue" evidence="10">
    <location>
        <position position="1"/>
    </location>
</feature>
<dbReference type="SMART" id="SM00179">
    <property type="entry name" value="EGF_CA"/>
    <property type="match status" value="7"/>
</dbReference>
<keyword evidence="7" id="KW-1133">Transmembrane helix</keyword>
<dbReference type="GO" id="GO:0007219">
    <property type="term" value="P:Notch signaling pathway"/>
    <property type="evidence" value="ECO:0007669"/>
    <property type="project" value="TreeGrafter"/>
</dbReference>
<feature type="domain" description="EGF-like" evidence="9">
    <location>
        <begin position="506"/>
        <end position="543"/>
    </location>
</feature>
<feature type="disulfide bond" evidence="6">
    <location>
        <begin position="190"/>
        <end position="199"/>
    </location>
</feature>
<dbReference type="PANTHER" id="PTHR12916">
    <property type="entry name" value="CYTOCHROME C OXIDASE POLYPEPTIDE VIC-2"/>
    <property type="match status" value="1"/>
</dbReference>
<dbReference type="InterPro" id="IPR000152">
    <property type="entry name" value="EGF-type_Asp/Asn_hydroxyl_site"/>
</dbReference>
<dbReference type="InterPro" id="IPR001881">
    <property type="entry name" value="EGF-like_Ca-bd_dom"/>
</dbReference>
<evidence type="ECO:0000259" key="9">
    <source>
        <dbReference type="PROSITE" id="PS50026"/>
    </source>
</evidence>
<evidence type="ECO:0000313" key="11">
    <source>
        <dbReference type="Proteomes" id="UP000230750"/>
    </source>
</evidence>
<feature type="domain" description="EGF-like" evidence="9">
    <location>
        <begin position="280"/>
        <end position="315"/>
    </location>
</feature>
<dbReference type="OrthoDB" id="409374at2759"/>
<feature type="disulfide bond" evidence="6">
    <location>
        <begin position="149"/>
        <end position="158"/>
    </location>
</feature>
<evidence type="ECO:0000256" key="2">
    <source>
        <dbReference type="ARBA" id="ARBA00022729"/>
    </source>
</evidence>
<comment type="caution">
    <text evidence="10">The sequence shown here is derived from an EMBL/GenBank/DDBJ whole genome shotgun (WGS) entry which is preliminary data.</text>
</comment>
<dbReference type="Gene3D" id="2.10.25.10">
    <property type="entry name" value="Laminin"/>
    <property type="match status" value="10"/>
</dbReference>
<dbReference type="PRINTS" id="PR00010">
    <property type="entry name" value="EGFBLOOD"/>
</dbReference>
<feature type="domain" description="EGF-like" evidence="9">
    <location>
        <begin position="392"/>
        <end position="429"/>
    </location>
</feature>
<protein>
    <submittedName>
        <fullName evidence="10">Fibropellin Ib</fullName>
    </submittedName>
</protein>
<dbReference type="GO" id="GO:0005112">
    <property type="term" value="F:Notch binding"/>
    <property type="evidence" value="ECO:0007669"/>
    <property type="project" value="TreeGrafter"/>
</dbReference>
<gene>
    <name evidence="10" type="ORF">BSL78_16933</name>
</gene>
<dbReference type="Pfam" id="PF12661">
    <property type="entry name" value="hEGF"/>
    <property type="match status" value="1"/>
</dbReference>
<feature type="disulfide bond" evidence="6">
    <location>
        <begin position="305"/>
        <end position="314"/>
    </location>
</feature>
<keyword evidence="1 6" id="KW-0245">EGF-like domain</keyword>
<feature type="disulfide bond" evidence="6">
    <location>
        <begin position="419"/>
        <end position="428"/>
    </location>
</feature>
<organism evidence="10 11">
    <name type="scientific">Stichopus japonicus</name>
    <name type="common">Sea cucumber</name>
    <dbReference type="NCBI Taxonomy" id="307972"/>
    <lineage>
        <taxon>Eukaryota</taxon>
        <taxon>Metazoa</taxon>
        <taxon>Echinodermata</taxon>
        <taxon>Eleutherozoa</taxon>
        <taxon>Echinozoa</taxon>
        <taxon>Holothuroidea</taxon>
        <taxon>Aspidochirotacea</taxon>
        <taxon>Aspidochirotida</taxon>
        <taxon>Stichopodidae</taxon>
        <taxon>Apostichopus</taxon>
    </lineage>
</organism>
<feature type="domain" description="EGF-like" evidence="9">
    <location>
        <begin position="203"/>
        <end position="240"/>
    </location>
</feature>
<dbReference type="SUPFAM" id="SSF57196">
    <property type="entry name" value="EGF/Laminin"/>
    <property type="match status" value="12"/>
</dbReference>
<dbReference type="InterPro" id="IPR018097">
    <property type="entry name" value="EGF_Ca-bd_CS"/>
</dbReference>
<proteinExistence type="predicted"/>
<dbReference type="GO" id="GO:0005509">
    <property type="term" value="F:calcium ion binding"/>
    <property type="evidence" value="ECO:0007669"/>
    <property type="project" value="InterPro"/>
</dbReference>
<feature type="domain" description="EGF-like" evidence="9">
    <location>
        <begin position="545"/>
        <end position="579"/>
    </location>
</feature>
<evidence type="ECO:0000259" key="8">
    <source>
        <dbReference type="PROSITE" id="PS01180"/>
    </source>
</evidence>
<accession>A0A2G8KDW2</accession>
<dbReference type="FunFam" id="2.10.25.10:FF:000602">
    <property type="entry name" value="Notch receptor protein"/>
    <property type="match status" value="1"/>
</dbReference>
<dbReference type="AlphaFoldDB" id="A0A2G8KDW2"/>
<dbReference type="PROSITE" id="PS01187">
    <property type="entry name" value="EGF_CA"/>
    <property type="match status" value="1"/>
</dbReference>
<feature type="domain" description="EGF-like" evidence="9">
    <location>
        <begin position="242"/>
        <end position="279"/>
    </location>
</feature>
<dbReference type="SUPFAM" id="SSF49854">
    <property type="entry name" value="Spermadhesin, CUB domain"/>
    <property type="match status" value="1"/>
</dbReference>
<dbReference type="STRING" id="307972.A0A2G8KDW2"/>
<feature type="disulfide bond" evidence="6">
    <location>
        <begin position="514"/>
        <end position="531"/>
    </location>
</feature>
<name>A0A2G8KDW2_STIJA</name>
<keyword evidence="7" id="KW-0812">Transmembrane</keyword>
<evidence type="ECO:0000313" key="10">
    <source>
        <dbReference type="EMBL" id="PIK46191.1"/>
    </source>
</evidence>
<feature type="disulfide bond" evidence="6">
    <location>
        <begin position="380"/>
        <end position="389"/>
    </location>
</feature>
<feature type="domain" description="EGF-like" evidence="9">
    <location>
        <begin position="430"/>
        <end position="467"/>
    </location>
</feature>
<dbReference type="PROSITE" id="PS00010">
    <property type="entry name" value="ASX_HYDROXYL"/>
    <property type="match status" value="2"/>
</dbReference>
<feature type="domain" description="EGF-like" evidence="9">
    <location>
        <begin position="121"/>
        <end position="159"/>
    </location>
</feature>
<dbReference type="PROSITE" id="PS01180">
    <property type="entry name" value="CUB"/>
    <property type="match status" value="1"/>
</dbReference>
<dbReference type="CDD" id="cd00054">
    <property type="entry name" value="EGF_CA"/>
    <property type="match status" value="1"/>
</dbReference>
<comment type="caution">
    <text evidence="6">Lacks conserved residue(s) required for the propagation of feature annotation.</text>
</comment>
<feature type="domain" description="EGF-like" evidence="9">
    <location>
        <begin position="162"/>
        <end position="200"/>
    </location>
</feature>
<dbReference type="PROSITE" id="PS01186">
    <property type="entry name" value="EGF_2"/>
    <property type="match status" value="5"/>
</dbReference>
<feature type="domain" description="EGF-like" evidence="9">
    <location>
        <begin position="317"/>
        <end position="354"/>
    </location>
</feature>
<dbReference type="Pfam" id="PF00008">
    <property type="entry name" value="EGF"/>
    <property type="match status" value="8"/>
</dbReference>
<dbReference type="EMBL" id="MRZV01000660">
    <property type="protein sequence ID" value="PIK46191.1"/>
    <property type="molecule type" value="Genomic_DNA"/>
</dbReference>
<evidence type="ECO:0000256" key="3">
    <source>
        <dbReference type="ARBA" id="ARBA00022737"/>
    </source>
</evidence>
<feature type="transmembrane region" description="Helical" evidence="7">
    <location>
        <begin position="659"/>
        <end position="681"/>
    </location>
</feature>